<sequence length="456" mass="50719">MKQEQVCSNPKGENCRDGMKTARSFQLGHPPNWTGPSRRMAELVAWTGPDRRMAELVAWTGPDRRMAELVACSIQHGYPPNWTGSAWRMAKLVFCTSKGLNERVGLRVWFCDPFLSKRFQNDVDSEEGSNFSCSGGSSRSDGDTDRDETRACLIQSRRTELQGWDCDSTIVPARPSAELDWSSSANGGAGRVFDPARPSAKLDWSTLADSRACRVFDPAWQSAELDWFSSANGRVGRVFDPARPSTELDWFSLVDGRAGRVVDPARPSAELDWLSSADGRAGRVVDPARPSAEQVAWSIQLGGWQNRLNQTMGRSSAIANHLICQCSSAPQKVRTNELDCLFGSAIHFSRVFCSGTFVEDFDPNRISEDARILAKRQIFGSRIRVFDTMPRDVRDQCAGFRARPRSNPALGGAMTSSTYVSRIIFDLISSCFKVRDMFSAYVTCMVGIEHLFEDNF</sequence>
<evidence type="ECO:0000313" key="3">
    <source>
        <dbReference type="Proteomes" id="UP000712600"/>
    </source>
</evidence>
<dbReference type="EMBL" id="QGKX02000095">
    <property type="protein sequence ID" value="KAF3571021.1"/>
    <property type="molecule type" value="Genomic_DNA"/>
</dbReference>
<comment type="caution">
    <text evidence="2">The sequence shown here is derived from an EMBL/GenBank/DDBJ whole genome shotgun (WGS) entry which is preliminary data.</text>
</comment>
<evidence type="ECO:0000256" key="1">
    <source>
        <dbReference type="SAM" id="MobiDB-lite"/>
    </source>
</evidence>
<feature type="region of interest" description="Disordered" evidence="1">
    <location>
        <begin position="124"/>
        <end position="147"/>
    </location>
</feature>
<feature type="compositionally biased region" description="Low complexity" evidence="1">
    <location>
        <begin position="128"/>
        <end position="139"/>
    </location>
</feature>
<proteinExistence type="predicted"/>
<organism evidence="2 3">
    <name type="scientific">Brassica cretica</name>
    <name type="common">Mustard</name>
    <dbReference type="NCBI Taxonomy" id="69181"/>
    <lineage>
        <taxon>Eukaryota</taxon>
        <taxon>Viridiplantae</taxon>
        <taxon>Streptophyta</taxon>
        <taxon>Embryophyta</taxon>
        <taxon>Tracheophyta</taxon>
        <taxon>Spermatophyta</taxon>
        <taxon>Magnoliopsida</taxon>
        <taxon>eudicotyledons</taxon>
        <taxon>Gunneridae</taxon>
        <taxon>Pentapetalae</taxon>
        <taxon>rosids</taxon>
        <taxon>malvids</taxon>
        <taxon>Brassicales</taxon>
        <taxon>Brassicaceae</taxon>
        <taxon>Brassiceae</taxon>
        <taxon>Brassica</taxon>
    </lineage>
</organism>
<name>A0A8S9RE05_BRACR</name>
<dbReference type="AlphaFoldDB" id="A0A8S9RE05"/>
<gene>
    <name evidence="2" type="ORF">F2Q69_00058956</name>
</gene>
<accession>A0A8S9RE05</accession>
<protein>
    <submittedName>
        <fullName evidence="2">Uncharacterized protein</fullName>
    </submittedName>
</protein>
<dbReference type="Proteomes" id="UP000712600">
    <property type="component" value="Unassembled WGS sequence"/>
</dbReference>
<reference evidence="2" key="1">
    <citation type="submission" date="2019-12" db="EMBL/GenBank/DDBJ databases">
        <title>Genome sequencing and annotation of Brassica cretica.</title>
        <authorList>
            <person name="Studholme D.J."/>
            <person name="Sarris P."/>
        </authorList>
    </citation>
    <scope>NUCLEOTIDE SEQUENCE</scope>
    <source>
        <strain evidence="2">PFS-109/04</strain>
        <tissue evidence="2">Leaf</tissue>
    </source>
</reference>
<evidence type="ECO:0000313" key="2">
    <source>
        <dbReference type="EMBL" id="KAF3571021.1"/>
    </source>
</evidence>